<keyword evidence="4 7" id="KW-0732">Signal</keyword>
<evidence type="ECO:0000256" key="4">
    <source>
        <dbReference type="ARBA" id="ARBA00022729"/>
    </source>
</evidence>
<dbReference type="InParanoid" id="A0A6P3F7Y3"/>
<keyword evidence="5" id="KW-1015">Disulfide bond</keyword>
<dbReference type="AlphaFoldDB" id="A0A6P3F7Y3"/>
<dbReference type="CTD" id="392399"/>
<evidence type="ECO:0000256" key="2">
    <source>
        <dbReference type="ARBA" id="ARBA00006889"/>
    </source>
</evidence>
<feature type="chain" id="PRO_5028228589" evidence="7">
    <location>
        <begin position="16"/>
        <end position="177"/>
    </location>
</feature>
<dbReference type="InterPro" id="IPR000566">
    <property type="entry name" value="Lipocln_cytosolic_FA-bd_dom"/>
</dbReference>
<dbReference type="Pfam" id="PF00061">
    <property type="entry name" value="Lipocalin"/>
    <property type="match status" value="1"/>
</dbReference>
<proteinExistence type="inferred from homology"/>
<dbReference type="PANTHER" id="PTHR11430:SF28">
    <property type="entry name" value="EPIDIDYMAL-SPECIFIC LIPOCALIN-9"/>
    <property type="match status" value="1"/>
</dbReference>
<name>A0A6P3F7Y3_OCTDE</name>
<dbReference type="Gene3D" id="2.40.128.20">
    <property type="match status" value="1"/>
</dbReference>
<dbReference type="InterPro" id="IPR012674">
    <property type="entry name" value="Calycin"/>
</dbReference>
<dbReference type="OrthoDB" id="9048943at2759"/>
<feature type="signal peptide" evidence="7">
    <location>
        <begin position="1"/>
        <end position="15"/>
    </location>
</feature>
<dbReference type="RefSeq" id="XP_004640578.1">
    <property type="nucleotide sequence ID" value="XM_004640521.1"/>
</dbReference>
<evidence type="ECO:0000256" key="7">
    <source>
        <dbReference type="SAM" id="SignalP"/>
    </source>
</evidence>
<dbReference type="OMA" id="NYDMAKV"/>
<dbReference type="PROSITE" id="PS00213">
    <property type="entry name" value="LIPOCALIN"/>
    <property type="match status" value="1"/>
</dbReference>
<evidence type="ECO:0000259" key="8">
    <source>
        <dbReference type="Pfam" id="PF00061"/>
    </source>
</evidence>
<evidence type="ECO:0000256" key="6">
    <source>
        <dbReference type="RuleBase" id="RU003695"/>
    </source>
</evidence>
<gene>
    <name evidence="10" type="primary">Lcn9</name>
</gene>
<dbReference type="GO" id="GO:0036094">
    <property type="term" value="F:small molecule binding"/>
    <property type="evidence" value="ECO:0007669"/>
    <property type="project" value="InterPro"/>
</dbReference>
<organism evidence="9 10">
    <name type="scientific">Octodon degus</name>
    <name type="common">Degu</name>
    <name type="synonym">Sciurus degus</name>
    <dbReference type="NCBI Taxonomy" id="10160"/>
    <lineage>
        <taxon>Eukaryota</taxon>
        <taxon>Metazoa</taxon>
        <taxon>Chordata</taxon>
        <taxon>Craniata</taxon>
        <taxon>Vertebrata</taxon>
        <taxon>Euteleostomi</taxon>
        <taxon>Mammalia</taxon>
        <taxon>Eutheria</taxon>
        <taxon>Euarchontoglires</taxon>
        <taxon>Glires</taxon>
        <taxon>Rodentia</taxon>
        <taxon>Hystricomorpha</taxon>
        <taxon>Octodontidae</taxon>
        <taxon>Octodon</taxon>
    </lineage>
</organism>
<evidence type="ECO:0000313" key="9">
    <source>
        <dbReference type="Proteomes" id="UP000515203"/>
    </source>
</evidence>
<evidence type="ECO:0000313" key="10">
    <source>
        <dbReference type="RefSeq" id="XP_004640578.1"/>
    </source>
</evidence>
<dbReference type="SUPFAM" id="SSF50814">
    <property type="entry name" value="Lipocalins"/>
    <property type="match status" value="1"/>
</dbReference>
<dbReference type="PRINTS" id="PR01221">
    <property type="entry name" value="MAJORURINARY"/>
</dbReference>
<dbReference type="GO" id="GO:0005615">
    <property type="term" value="C:extracellular space"/>
    <property type="evidence" value="ECO:0007669"/>
    <property type="project" value="TreeGrafter"/>
</dbReference>
<dbReference type="Proteomes" id="UP000515203">
    <property type="component" value="Unplaced"/>
</dbReference>
<evidence type="ECO:0000256" key="3">
    <source>
        <dbReference type="ARBA" id="ARBA00022525"/>
    </source>
</evidence>
<keyword evidence="3" id="KW-0964">Secreted</keyword>
<protein>
    <submittedName>
        <fullName evidence="10">Epididymal-specific lipocalin-9</fullName>
    </submittedName>
</protein>
<comment type="subcellular location">
    <subcellularLocation>
        <location evidence="1">Secreted</location>
    </subcellularLocation>
</comment>
<dbReference type="PRINTS" id="PR00179">
    <property type="entry name" value="LIPOCALIN"/>
</dbReference>
<dbReference type="FunCoup" id="A0A6P3F7Y3">
    <property type="interactions" value="209"/>
</dbReference>
<dbReference type="InterPro" id="IPR022272">
    <property type="entry name" value="Lipocalin_CS"/>
</dbReference>
<comment type="similarity">
    <text evidence="2 6">Belongs to the calycin superfamily. Lipocalin family.</text>
</comment>
<evidence type="ECO:0000256" key="1">
    <source>
        <dbReference type="ARBA" id="ARBA00004613"/>
    </source>
</evidence>
<dbReference type="InterPro" id="IPR002345">
    <property type="entry name" value="Lipocalin"/>
</dbReference>
<dbReference type="PANTHER" id="PTHR11430">
    <property type="entry name" value="LIPOCALIN"/>
    <property type="match status" value="1"/>
</dbReference>
<dbReference type="GeneID" id="101562917"/>
<sequence length="177" mass="20422">MALLLLGLMLSLALAQEFHPEEIVEQDFNMARVEGPWFLISLASSNMTRIGVDGDLRLFIQSIELLKNGSLLFNFRFMLQRECVFITVTCEKTQKNGEFSIAYEGENKVLVLETDYWVYLILYMQNTRDGTKTQVLALYGRTPVLGRPFLDRFKRAYSKYRMSPRNSINLAQKGPCM</sequence>
<evidence type="ECO:0000256" key="5">
    <source>
        <dbReference type="ARBA" id="ARBA00023157"/>
    </source>
</evidence>
<reference evidence="10" key="1">
    <citation type="submission" date="2025-08" db="UniProtKB">
        <authorList>
            <consortium name="RefSeq"/>
        </authorList>
    </citation>
    <scope>IDENTIFICATION</scope>
</reference>
<accession>A0A6P3F7Y3</accession>
<dbReference type="InterPro" id="IPR002971">
    <property type="entry name" value="Maj_urinary"/>
</dbReference>
<feature type="domain" description="Lipocalin/cytosolic fatty-acid binding" evidence="8">
    <location>
        <begin position="35"/>
        <end position="173"/>
    </location>
</feature>
<keyword evidence="9" id="KW-1185">Reference proteome</keyword>